<proteinExistence type="predicted"/>
<reference evidence="1 2" key="1">
    <citation type="submission" date="2022-05" db="EMBL/GenBank/DDBJ databases">
        <authorList>
            <consortium name="Genoscope - CEA"/>
            <person name="William W."/>
        </authorList>
    </citation>
    <scope>NUCLEOTIDE SEQUENCE [LARGE SCALE GENOMIC DNA]</scope>
</reference>
<organism evidence="1 2">
    <name type="scientific">Porites evermanni</name>
    <dbReference type="NCBI Taxonomy" id="104178"/>
    <lineage>
        <taxon>Eukaryota</taxon>
        <taxon>Metazoa</taxon>
        <taxon>Cnidaria</taxon>
        <taxon>Anthozoa</taxon>
        <taxon>Hexacorallia</taxon>
        <taxon>Scleractinia</taxon>
        <taxon>Fungiina</taxon>
        <taxon>Poritidae</taxon>
        <taxon>Porites</taxon>
    </lineage>
</organism>
<accession>A0ABN8QEM5</accession>
<dbReference type="EMBL" id="CALNXI010001234">
    <property type="protein sequence ID" value="CAH3161212.1"/>
    <property type="molecule type" value="Genomic_DNA"/>
</dbReference>
<protein>
    <submittedName>
        <fullName evidence="1">Uncharacterized protein</fullName>
    </submittedName>
</protein>
<gene>
    <name evidence="1" type="ORF">PEVE_00003851</name>
</gene>
<evidence type="ECO:0000313" key="1">
    <source>
        <dbReference type="EMBL" id="CAH3161212.1"/>
    </source>
</evidence>
<comment type="caution">
    <text evidence="1">The sequence shown here is derived from an EMBL/GenBank/DDBJ whole genome shotgun (WGS) entry which is preliminary data.</text>
</comment>
<dbReference type="Proteomes" id="UP001159427">
    <property type="component" value="Unassembled WGS sequence"/>
</dbReference>
<keyword evidence="2" id="KW-1185">Reference proteome</keyword>
<evidence type="ECO:0000313" key="2">
    <source>
        <dbReference type="Proteomes" id="UP001159427"/>
    </source>
</evidence>
<sequence length="117" mass="12737">MVSGIKGKGKWSAQCSSTDFPFVQVSLSSPVLLSYGKHLQATESFASQASHNDGRFYVDGLKVQVQVETDNKPPVFNKLWTENICHQDGSADVCGHSLERVDYSSGTKVSDLIPSKT</sequence>
<name>A0ABN8QEM5_9CNID</name>